<dbReference type="EMBL" id="AY349011">
    <property type="protein sequence ID" value="AAQ54963.1"/>
    <property type="molecule type" value="Genomic_DNA"/>
</dbReference>
<proteinExistence type="predicted"/>
<gene>
    <name evidence="1" type="ORF">Bcep22_gp30</name>
</gene>
<keyword evidence="2" id="KW-1185">Reference proteome</keyword>
<accession>Q6V7R3</accession>
<evidence type="ECO:0000313" key="1">
    <source>
        <dbReference type="EMBL" id="AAQ54963.1"/>
    </source>
</evidence>
<organism evidence="1 2">
    <name type="scientific">Burkholderia phage Bcep22</name>
    <dbReference type="NCBI Taxonomy" id="2883944"/>
    <lineage>
        <taxon>Viruses</taxon>
        <taxon>Duplodnaviria</taxon>
        <taxon>Heunggongvirae</taxon>
        <taxon>Uroviricota</taxon>
        <taxon>Caudoviricetes</taxon>
        <taxon>Lessievirus</taxon>
        <taxon>Lessievirus bcep22</taxon>
    </lineage>
</organism>
<protein>
    <submittedName>
        <fullName evidence="1">Uncharacterized protein</fullName>
    </submittedName>
</protein>
<dbReference type="KEGG" id="vg:2658310"/>
<dbReference type="GeneID" id="2658310"/>
<dbReference type="RefSeq" id="NP_944259.1">
    <property type="nucleotide sequence ID" value="NC_005262.3"/>
</dbReference>
<evidence type="ECO:0000313" key="2">
    <source>
        <dbReference type="Proteomes" id="UP000001160"/>
    </source>
</evidence>
<dbReference type="Proteomes" id="UP000001160">
    <property type="component" value="Segment"/>
</dbReference>
<name>Q6V7R3_9CAUD</name>
<sequence>MEKKRVEIARIPLPDELGEALGAALGLTPDTEDAKPLPFTAADAEQARVLVEAAKQPRFELGDIVVLREHADDKFKWPQPGEECIVTQVLDTPVRTGQHGSAMWAQPCDFAIAMISPDGELMEFLHDSRDFVKVGSIIN</sequence>
<reference evidence="1 2" key="1">
    <citation type="journal article" date="2011" name="J. Bacteriol.">
        <title>Genomes and Characterization of Phages Bcep22 and BcepIL02, Founders of a Novel Phage Type in Burkholderia cenocepacia.</title>
        <authorList>
            <person name="Gill J.J."/>
            <person name="Summer E.J."/>
            <person name="Russell W.K."/>
            <person name="Cologna S.M."/>
            <person name="Carlile T.M."/>
            <person name="Fuller A.C."/>
            <person name="Kitsopoulos K."/>
            <person name="Mebane L.M."/>
            <person name="Parkinson B.N."/>
            <person name="Sullivan D."/>
            <person name="Carmody L.A."/>
            <person name="Gonzalez C.F."/>
            <person name="Lipuma J.J."/>
            <person name="Young R."/>
        </authorList>
    </citation>
    <scope>NUCLEOTIDE SEQUENCE [LARGE SCALE GENOMIC DNA]</scope>
</reference>